<dbReference type="PANTHER" id="PTHR34109">
    <property type="entry name" value="BNAUNNG04460D PROTEIN-RELATED"/>
    <property type="match status" value="1"/>
</dbReference>
<dbReference type="Gene3D" id="3.30.720.110">
    <property type="match status" value="1"/>
</dbReference>
<organism evidence="1 2">
    <name type="scientific">Aquimarina hainanensis</name>
    <dbReference type="NCBI Taxonomy" id="1578017"/>
    <lineage>
        <taxon>Bacteria</taxon>
        <taxon>Pseudomonadati</taxon>
        <taxon>Bacteroidota</taxon>
        <taxon>Flavobacteriia</taxon>
        <taxon>Flavobacteriales</taxon>
        <taxon>Flavobacteriaceae</taxon>
        <taxon>Aquimarina</taxon>
    </lineage>
</organism>
<gene>
    <name evidence="1" type="ORF">ACFSTE_00245</name>
</gene>
<dbReference type="RefSeq" id="WP_176028137.1">
    <property type="nucleotide sequence ID" value="NZ_JBHSJV010000001.1"/>
</dbReference>
<dbReference type="PANTHER" id="PTHR34109:SF1">
    <property type="entry name" value="VOC DOMAIN-CONTAINING PROTEIN"/>
    <property type="match status" value="1"/>
</dbReference>
<protein>
    <recommendedName>
        <fullName evidence="3">VOC family protein</fullName>
    </recommendedName>
</protein>
<keyword evidence="2" id="KW-1185">Reference proteome</keyword>
<accession>A0ABW5N4W1</accession>
<dbReference type="SUPFAM" id="SSF54593">
    <property type="entry name" value="Glyoxalase/Bleomycin resistance protein/Dihydroxybiphenyl dioxygenase"/>
    <property type="match status" value="1"/>
</dbReference>
<name>A0ABW5N4W1_9FLAO</name>
<evidence type="ECO:0008006" key="3">
    <source>
        <dbReference type="Google" id="ProtNLM"/>
    </source>
</evidence>
<dbReference type="InterPro" id="IPR029068">
    <property type="entry name" value="Glyas_Bleomycin-R_OHBP_Dase"/>
</dbReference>
<dbReference type="EMBL" id="JBHULX010000001">
    <property type="protein sequence ID" value="MFD2589238.1"/>
    <property type="molecule type" value="Genomic_DNA"/>
</dbReference>
<comment type="caution">
    <text evidence="1">The sequence shown here is derived from an EMBL/GenBank/DDBJ whole genome shotgun (WGS) entry which is preliminary data.</text>
</comment>
<evidence type="ECO:0000313" key="1">
    <source>
        <dbReference type="EMBL" id="MFD2589238.1"/>
    </source>
</evidence>
<reference evidence="2" key="1">
    <citation type="journal article" date="2019" name="Int. J. Syst. Evol. Microbiol.">
        <title>The Global Catalogue of Microorganisms (GCM) 10K type strain sequencing project: providing services to taxonomists for standard genome sequencing and annotation.</title>
        <authorList>
            <consortium name="The Broad Institute Genomics Platform"/>
            <consortium name="The Broad Institute Genome Sequencing Center for Infectious Disease"/>
            <person name="Wu L."/>
            <person name="Ma J."/>
        </authorList>
    </citation>
    <scope>NUCLEOTIDE SEQUENCE [LARGE SCALE GENOMIC DNA]</scope>
    <source>
        <strain evidence="2">KCTC 42423</strain>
    </source>
</reference>
<dbReference type="Proteomes" id="UP001597459">
    <property type="component" value="Unassembled WGS sequence"/>
</dbReference>
<evidence type="ECO:0000313" key="2">
    <source>
        <dbReference type="Proteomes" id="UP001597459"/>
    </source>
</evidence>
<proteinExistence type="predicted"/>
<sequence length="127" mass="14734">MNRMKLMAGHQQVMPYLVIEKADEFVEFIKRLFNAQEMIRRVDKNHKILHSEVLIGTSTLIITEANKNYPAEQISMYIYVNDSDQVYYRGIEMGATSVMAPMEENDDTRVAGLLDPFGNTWWLTTLQ</sequence>
<dbReference type="Gene3D" id="3.30.720.120">
    <property type="match status" value="1"/>
</dbReference>